<dbReference type="InterPro" id="IPR002500">
    <property type="entry name" value="PAPS_reduct_dom"/>
</dbReference>
<name>A0A0F9F5S5_9ZZZZ</name>
<dbReference type="GO" id="GO:0003824">
    <property type="term" value="F:catalytic activity"/>
    <property type="evidence" value="ECO:0007669"/>
    <property type="project" value="InterPro"/>
</dbReference>
<accession>A0A0F9F5S5</accession>
<dbReference type="InterPro" id="IPR014729">
    <property type="entry name" value="Rossmann-like_a/b/a_fold"/>
</dbReference>
<dbReference type="SUPFAM" id="SSF52402">
    <property type="entry name" value="Adenine nucleotide alpha hydrolases-like"/>
    <property type="match status" value="1"/>
</dbReference>
<sequence>MSCYLHEVQSLPFPLKFELTKNRIKGWYKYWSGKVYVSFSGGKDSTVLLSIVRRLYPDVVAVFVDTGLEYPEVRKFVQTIDNVRWIKSKLSFVEVIEKWGYPVVSKEVAQKIYEIRNTRSDKLRKSRLETSGPKGLPKKWMYLLDAPFKISHHCCRIMKKSPCISFERHSNLVPFVGMMAANSWLRYTRFLTKGCNVFGGKRPTSNPISFWTEDDIWEYVHQYNIEYSNIYDMGYNTTGCVFCGFGAHLEEAKFGMNRFQLLNKTHPKLWKYCMDKLGMKEVLEYTGVSIN</sequence>
<feature type="domain" description="Phosphoadenosine phosphosulphate reductase" evidence="1">
    <location>
        <begin position="112"/>
        <end position="243"/>
    </location>
</feature>
<dbReference type="EMBL" id="LAZR01022504">
    <property type="protein sequence ID" value="KKL81648.1"/>
    <property type="molecule type" value="Genomic_DNA"/>
</dbReference>
<organism evidence="2">
    <name type="scientific">marine sediment metagenome</name>
    <dbReference type="NCBI Taxonomy" id="412755"/>
    <lineage>
        <taxon>unclassified sequences</taxon>
        <taxon>metagenomes</taxon>
        <taxon>ecological metagenomes</taxon>
    </lineage>
</organism>
<evidence type="ECO:0000259" key="1">
    <source>
        <dbReference type="Pfam" id="PF01507"/>
    </source>
</evidence>
<comment type="caution">
    <text evidence="2">The sequence shown here is derived from an EMBL/GenBank/DDBJ whole genome shotgun (WGS) entry which is preliminary data.</text>
</comment>
<protein>
    <recommendedName>
        <fullName evidence="1">Phosphoadenosine phosphosulphate reductase domain-containing protein</fullName>
    </recommendedName>
</protein>
<dbReference type="PANTHER" id="PTHR43196:SF2">
    <property type="entry name" value="PHOSPHOADENOSINE PHOSPHOSULFATE REDUCTASE"/>
    <property type="match status" value="1"/>
</dbReference>
<dbReference type="Pfam" id="PF01507">
    <property type="entry name" value="PAPS_reduct"/>
    <property type="match status" value="1"/>
</dbReference>
<reference evidence="2" key="1">
    <citation type="journal article" date="2015" name="Nature">
        <title>Complex archaea that bridge the gap between prokaryotes and eukaryotes.</title>
        <authorList>
            <person name="Spang A."/>
            <person name="Saw J.H."/>
            <person name="Jorgensen S.L."/>
            <person name="Zaremba-Niedzwiedzka K."/>
            <person name="Martijn J."/>
            <person name="Lind A.E."/>
            <person name="van Eijk R."/>
            <person name="Schleper C."/>
            <person name="Guy L."/>
            <person name="Ettema T.J."/>
        </authorList>
    </citation>
    <scope>NUCLEOTIDE SEQUENCE</scope>
</reference>
<dbReference type="AlphaFoldDB" id="A0A0F9F5S5"/>
<dbReference type="Gene3D" id="3.40.50.620">
    <property type="entry name" value="HUPs"/>
    <property type="match status" value="1"/>
</dbReference>
<evidence type="ECO:0000313" key="2">
    <source>
        <dbReference type="EMBL" id="KKL81648.1"/>
    </source>
</evidence>
<proteinExistence type="predicted"/>
<gene>
    <name evidence="2" type="ORF">LCGC14_1992660</name>
</gene>
<dbReference type="InterPro" id="IPR050128">
    <property type="entry name" value="Sulfate_adenylyltrnsfr_sub2"/>
</dbReference>
<dbReference type="PANTHER" id="PTHR43196">
    <property type="entry name" value="SULFATE ADENYLYLTRANSFERASE SUBUNIT 2"/>
    <property type="match status" value="1"/>
</dbReference>